<keyword evidence="3" id="KW-0227">DNA damage</keyword>
<dbReference type="Pfam" id="PF02586">
    <property type="entry name" value="SRAP"/>
    <property type="match status" value="1"/>
</dbReference>
<sequence>MCGRYTITVTLEELMARFDLDGSHIPYHIPKYNVAPGQMVLAVIHDGSRRRIGELKWGLVPEWSQDEGMGSKMINARAETAADKPAYRVPLRRRRCLIPADGFYEWKRTAGGKQPLRITLKHGGLFAMAGLYDTWTSPEGRKVSTCTVLTTAPNRLVADIHDRMPVILRPEDEGLWLNRGVREPEPLLPLLRAYDAEEMEAYPVSPLVGSVRNDSPELVARIDLNASPGGTDSRGGEPTKTGGPIQQSWLF</sequence>
<dbReference type="GO" id="GO:0106300">
    <property type="term" value="P:protein-DNA covalent cross-linking repair"/>
    <property type="evidence" value="ECO:0007669"/>
    <property type="project" value="InterPro"/>
</dbReference>
<dbReference type="SUPFAM" id="SSF143081">
    <property type="entry name" value="BB1717-like"/>
    <property type="match status" value="1"/>
</dbReference>
<dbReference type="GO" id="GO:0008233">
    <property type="term" value="F:peptidase activity"/>
    <property type="evidence" value="ECO:0007669"/>
    <property type="project" value="UniProtKB-KW"/>
</dbReference>
<keyword evidence="7" id="KW-0456">Lyase</keyword>
<dbReference type="Proteomes" id="UP000490800">
    <property type="component" value="Unassembled WGS sequence"/>
</dbReference>
<dbReference type="EMBL" id="RHLK01000003">
    <property type="protein sequence ID" value="MVO99209.1"/>
    <property type="molecule type" value="Genomic_DNA"/>
</dbReference>
<evidence type="ECO:0000256" key="8">
    <source>
        <dbReference type="RuleBase" id="RU364100"/>
    </source>
</evidence>
<dbReference type="PANTHER" id="PTHR13604">
    <property type="entry name" value="DC12-RELATED"/>
    <property type="match status" value="1"/>
</dbReference>
<dbReference type="AlphaFoldDB" id="A0A7X3FGD6"/>
<feature type="region of interest" description="Disordered" evidence="9">
    <location>
        <begin position="224"/>
        <end position="251"/>
    </location>
</feature>
<organism evidence="10 11">
    <name type="scientific">Paenibacillus lutrae</name>
    <dbReference type="NCBI Taxonomy" id="2078573"/>
    <lineage>
        <taxon>Bacteria</taxon>
        <taxon>Bacillati</taxon>
        <taxon>Bacillota</taxon>
        <taxon>Bacilli</taxon>
        <taxon>Bacillales</taxon>
        <taxon>Paenibacillaceae</taxon>
        <taxon>Paenibacillus</taxon>
    </lineage>
</organism>
<evidence type="ECO:0000256" key="5">
    <source>
        <dbReference type="ARBA" id="ARBA00023124"/>
    </source>
</evidence>
<comment type="similarity">
    <text evidence="1 8">Belongs to the SOS response-associated peptidase family.</text>
</comment>
<dbReference type="GO" id="GO:0006508">
    <property type="term" value="P:proteolysis"/>
    <property type="evidence" value="ECO:0007669"/>
    <property type="project" value="UniProtKB-KW"/>
</dbReference>
<dbReference type="GO" id="GO:0003697">
    <property type="term" value="F:single-stranded DNA binding"/>
    <property type="evidence" value="ECO:0007669"/>
    <property type="project" value="InterPro"/>
</dbReference>
<evidence type="ECO:0000256" key="4">
    <source>
        <dbReference type="ARBA" id="ARBA00022801"/>
    </source>
</evidence>
<dbReference type="OrthoDB" id="9782620at2"/>
<evidence type="ECO:0000256" key="7">
    <source>
        <dbReference type="ARBA" id="ARBA00023239"/>
    </source>
</evidence>
<keyword evidence="2 8" id="KW-0645">Protease</keyword>
<gene>
    <name evidence="10" type="ORF">EDM21_06660</name>
</gene>
<keyword evidence="5" id="KW-0190">Covalent protein-DNA linkage</keyword>
<evidence type="ECO:0000256" key="2">
    <source>
        <dbReference type="ARBA" id="ARBA00022670"/>
    </source>
</evidence>
<name>A0A7X3FGD6_9BACL</name>
<keyword evidence="6" id="KW-0238">DNA-binding</keyword>
<dbReference type="RefSeq" id="WP_157334084.1">
    <property type="nucleotide sequence ID" value="NZ_RHLK01000003.1"/>
</dbReference>
<dbReference type="EC" id="3.4.-.-" evidence="8"/>
<dbReference type="InterPro" id="IPR003738">
    <property type="entry name" value="SRAP"/>
</dbReference>
<keyword evidence="11" id="KW-1185">Reference proteome</keyword>
<dbReference type="InterPro" id="IPR036590">
    <property type="entry name" value="SRAP-like"/>
</dbReference>
<reference evidence="10 11" key="1">
    <citation type="journal article" date="2019" name="Microorganisms">
        <title>Paenibacillus lutrae sp. nov., A Chitinolytic Species Isolated from A River Otter in Castril Natural Park, Granada, Spain.</title>
        <authorList>
            <person name="Rodriguez M."/>
            <person name="Reina J.C."/>
            <person name="Bejar V."/>
            <person name="Llamas I."/>
        </authorList>
    </citation>
    <scope>NUCLEOTIDE SEQUENCE [LARGE SCALE GENOMIC DNA]</scope>
    <source>
        <strain evidence="10 11">N10</strain>
    </source>
</reference>
<accession>A0A7X3FGD6</accession>
<dbReference type="Gene3D" id="3.90.1680.10">
    <property type="entry name" value="SOS response associated peptidase-like"/>
    <property type="match status" value="1"/>
</dbReference>
<protein>
    <recommendedName>
        <fullName evidence="8">Abasic site processing protein</fullName>
        <ecNumber evidence="8">3.4.-.-</ecNumber>
    </recommendedName>
</protein>
<evidence type="ECO:0000256" key="1">
    <source>
        <dbReference type="ARBA" id="ARBA00008136"/>
    </source>
</evidence>
<evidence type="ECO:0000313" key="10">
    <source>
        <dbReference type="EMBL" id="MVO99209.1"/>
    </source>
</evidence>
<evidence type="ECO:0000256" key="9">
    <source>
        <dbReference type="SAM" id="MobiDB-lite"/>
    </source>
</evidence>
<comment type="caution">
    <text evidence="10">The sequence shown here is derived from an EMBL/GenBank/DDBJ whole genome shotgun (WGS) entry which is preliminary data.</text>
</comment>
<proteinExistence type="inferred from homology"/>
<evidence type="ECO:0000256" key="3">
    <source>
        <dbReference type="ARBA" id="ARBA00022763"/>
    </source>
</evidence>
<evidence type="ECO:0000313" key="11">
    <source>
        <dbReference type="Proteomes" id="UP000490800"/>
    </source>
</evidence>
<dbReference type="GO" id="GO:0016829">
    <property type="term" value="F:lyase activity"/>
    <property type="evidence" value="ECO:0007669"/>
    <property type="project" value="UniProtKB-KW"/>
</dbReference>
<evidence type="ECO:0000256" key="6">
    <source>
        <dbReference type="ARBA" id="ARBA00023125"/>
    </source>
</evidence>
<keyword evidence="4 8" id="KW-0378">Hydrolase</keyword>
<dbReference type="PANTHER" id="PTHR13604:SF0">
    <property type="entry name" value="ABASIC SITE PROCESSING PROTEIN HMCES"/>
    <property type="match status" value="1"/>
</dbReference>